<comment type="subcellular location">
    <subcellularLocation>
        <location evidence="1">Cell membrane</location>
        <topology evidence="1">Multi-pass membrane protein</topology>
    </subcellularLocation>
</comment>
<keyword evidence="2" id="KW-1003">Cell membrane</keyword>
<dbReference type="EMBL" id="ARXR01000024">
    <property type="protein sequence ID" value="MBF5053898.1"/>
    <property type="molecule type" value="Genomic_DNA"/>
</dbReference>
<keyword evidence="4 6" id="KW-1133">Transmembrane helix</keyword>
<organism evidence="7 8">
    <name type="scientific">Alloalcanivorax venustensis ISO4</name>
    <dbReference type="NCBI Taxonomy" id="1177184"/>
    <lineage>
        <taxon>Bacteria</taxon>
        <taxon>Pseudomonadati</taxon>
        <taxon>Pseudomonadota</taxon>
        <taxon>Gammaproteobacteria</taxon>
        <taxon>Oceanospirillales</taxon>
        <taxon>Alcanivoracaceae</taxon>
        <taxon>Alloalcanivorax</taxon>
    </lineage>
</organism>
<comment type="caution">
    <text evidence="7">The sequence shown here is derived from an EMBL/GenBank/DDBJ whole genome shotgun (WGS) entry which is preliminary data.</text>
</comment>
<evidence type="ECO:0000256" key="2">
    <source>
        <dbReference type="ARBA" id="ARBA00022475"/>
    </source>
</evidence>
<evidence type="ECO:0000256" key="3">
    <source>
        <dbReference type="ARBA" id="ARBA00022692"/>
    </source>
</evidence>
<dbReference type="PANTHER" id="PTHR10010">
    <property type="entry name" value="SOLUTE CARRIER FAMILY 34 SODIUM PHOSPHATE , MEMBER 2-RELATED"/>
    <property type="match status" value="1"/>
</dbReference>
<dbReference type="InterPro" id="IPR003841">
    <property type="entry name" value="Na/Pi_transpt"/>
</dbReference>
<accession>A0ABS0AIC9</accession>
<feature type="transmembrane region" description="Helical" evidence="6">
    <location>
        <begin position="28"/>
        <end position="45"/>
    </location>
</feature>
<keyword evidence="3 6" id="KW-0812">Transmembrane</keyword>
<feature type="transmembrane region" description="Helical" evidence="6">
    <location>
        <begin position="169"/>
        <end position="191"/>
    </location>
</feature>
<evidence type="ECO:0000256" key="4">
    <source>
        <dbReference type="ARBA" id="ARBA00022989"/>
    </source>
</evidence>
<evidence type="ECO:0000313" key="8">
    <source>
        <dbReference type="Proteomes" id="UP000644441"/>
    </source>
</evidence>
<name>A0ABS0AIC9_9GAMM</name>
<evidence type="ECO:0000256" key="1">
    <source>
        <dbReference type="ARBA" id="ARBA00004651"/>
    </source>
</evidence>
<evidence type="ECO:0000256" key="5">
    <source>
        <dbReference type="ARBA" id="ARBA00023136"/>
    </source>
</evidence>
<keyword evidence="5 6" id="KW-0472">Membrane</keyword>
<feature type="transmembrane region" description="Helical" evidence="6">
    <location>
        <begin position="104"/>
        <end position="124"/>
    </location>
</feature>
<dbReference type="PANTHER" id="PTHR10010:SF46">
    <property type="entry name" value="SODIUM-DEPENDENT PHOSPHATE TRANSPORT PROTEIN 2B"/>
    <property type="match status" value="1"/>
</dbReference>
<evidence type="ECO:0000256" key="6">
    <source>
        <dbReference type="SAM" id="Phobius"/>
    </source>
</evidence>
<gene>
    <name evidence="7" type="ORF">ISO4_02500</name>
</gene>
<evidence type="ECO:0000313" key="7">
    <source>
        <dbReference type="EMBL" id="MBF5053898.1"/>
    </source>
</evidence>
<sequence length="398" mass="42733">MALTNLLQALAGLGGLLAIALPEGQRSLGRFVFALGLLLLGLDTMKTAVEVVGTRFELAVLQGLPPIVYLLVGVGLTALIQSSSASMLISLAALNGGLVSLSEALAFMIGADLGTTSTLLLGSVKGAADKRQVAAFHLLYNVATALLAFLVLLPLWPRLLAALGWNDPLLGLVAFHSTFNLLGVFLFLPWLAPLERGLVRWVGRRARDPDPFEDVDPKAVEPALLVVEQSVARLGETIRRRCLDWPDRGALPAFYRDYEAITDREMRITAYLNRVGQQPLDAGQTARLQRVRQCLSEWVYACKAIKDVVDDLAPLHDSRAPALVALDAALHRGLAAALAHGAALDETAHGRAMAQLTRQAYQAVEAARAEGISVLNLVREIDACGRHWIRGARAGSSI</sequence>
<dbReference type="RefSeq" id="WP_194856471.1">
    <property type="nucleotide sequence ID" value="NZ_ARXR01000024.1"/>
</dbReference>
<dbReference type="Proteomes" id="UP000644441">
    <property type="component" value="Unassembled WGS sequence"/>
</dbReference>
<keyword evidence="8" id="KW-1185">Reference proteome</keyword>
<proteinExistence type="predicted"/>
<feature type="transmembrane region" description="Helical" evidence="6">
    <location>
        <begin position="136"/>
        <end position="157"/>
    </location>
</feature>
<protein>
    <submittedName>
        <fullName evidence="7">Na+/Picotransporter</fullName>
    </submittedName>
</protein>
<dbReference type="NCBIfam" id="NF037997">
    <property type="entry name" value="Na_Pi_symport"/>
    <property type="match status" value="1"/>
</dbReference>
<dbReference type="Pfam" id="PF02690">
    <property type="entry name" value="Na_Pi_cotrans"/>
    <property type="match status" value="1"/>
</dbReference>
<feature type="transmembrane region" description="Helical" evidence="6">
    <location>
        <begin position="66"/>
        <end position="92"/>
    </location>
</feature>
<reference evidence="7 8" key="1">
    <citation type="submission" date="2012-09" db="EMBL/GenBank/DDBJ databases">
        <title>Genome Sequence of alkane-degrading Bacterium Alcanivorax venustensis ISO4.</title>
        <authorList>
            <person name="Lai Q."/>
            <person name="Shao Z."/>
        </authorList>
    </citation>
    <scope>NUCLEOTIDE SEQUENCE [LARGE SCALE GENOMIC DNA]</scope>
    <source>
        <strain evidence="7 8">ISO4</strain>
    </source>
</reference>